<feature type="domain" description="ABC transporter" evidence="6">
    <location>
        <begin position="241"/>
        <end position="483"/>
    </location>
</feature>
<dbReference type="GO" id="GO:0005524">
    <property type="term" value="F:ATP binding"/>
    <property type="evidence" value="ECO:0007669"/>
    <property type="project" value="UniProtKB-KW"/>
</dbReference>
<evidence type="ECO:0000256" key="1">
    <source>
        <dbReference type="ARBA" id="ARBA00022448"/>
    </source>
</evidence>
<feature type="compositionally biased region" description="Low complexity" evidence="5">
    <location>
        <begin position="484"/>
        <end position="502"/>
    </location>
</feature>
<feature type="region of interest" description="Disordered" evidence="5">
    <location>
        <begin position="484"/>
        <end position="515"/>
    </location>
</feature>
<dbReference type="CDD" id="cd03216">
    <property type="entry name" value="ABC_Carb_Monos_I"/>
    <property type="match status" value="1"/>
</dbReference>
<dbReference type="RefSeq" id="WP_143945582.1">
    <property type="nucleotide sequence ID" value="NZ_VKLS01000814.1"/>
</dbReference>
<keyword evidence="8" id="KW-1185">Reference proteome</keyword>
<accession>A0A553XMS7</accession>
<dbReference type="PANTHER" id="PTHR43790">
    <property type="entry name" value="CARBOHYDRATE TRANSPORT ATP-BINDING PROTEIN MG119-RELATED"/>
    <property type="match status" value="1"/>
</dbReference>
<dbReference type="PROSITE" id="PS00211">
    <property type="entry name" value="ABC_TRANSPORTER_1"/>
    <property type="match status" value="1"/>
</dbReference>
<dbReference type="Gene3D" id="3.40.50.300">
    <property type="entry name" value="P-loop containing nucleotide triphosphate hydrolases"/>
    <property type="match status" value="2"/>
</dbReference>
<dbReference type="InterPro" id="IPR027417">
    <property type="entry name" value="P-loop_NTPase"/>
</dbReference>
<evidence type="ECO:0000259" key="6">
    <source>
        <dbReference type="PROSITE" id="PS50893"/>
    </source>
</evidence>
<evidence type="ECO:0000256" key="4">
    <source>
        <dbReference type="ARBA" id="ARBA00022840"/>
    </source>
</evidence>
<sequence>MRKRFGPTLALDGVRLTVRPGEAHALVGRNGAGKSTLVSVLTGLVRPDTGTVSFAGRAAPRFGDAAAWQRRVACVHQRSMTVPDLTVAENLHLGHLPRGRIRWQALRARAREVLAEYGVDVDPAARIRELGVEQRQFVEIARALTHGARLIVLDEPTARLDAAGIDRLFTELRALRARGVAFLFISHHLQEVHELCDTVTVLRDARRVLTAPVAGLSRDALVEAMTGERPGTAAHRPPSGPPGPEVLRTERLALDGHFAPADLAVRAGEVVGLAGAAGSGATALAETLAGLRAPGGGRITVGGRPVRAGSVPHALAAGIGYVPEDRHREGLIATRSVAENVTLTVGDQLGPGGTVLPSRAREFARRMITALDIKAAGPAAPVTGLSGGNQQKVVIARALAREPRVLVAVRPTNGVDIKSKEALLGTVRRVADAGACALIVSDELDDLRICDRVLTLFRGRVTGEFAAGWRDGELVAAMEGMAPPGAAVEAPGGRPAHGAAAPPAGPPVRPAAGPA</sequence>
<evidence type="ECO:0000313" key="7">
    <source>
        <dbReference type="EMBL" id="TSB18192.1"/>
    </source>
</evidence>
<dbReference type="EMBL" id="VKLS01000814">
    <property type="protein sequence ID" value="TSB18192.1"/>
    <property type="molecule type" value="Genomic_DNA"/>
</dbReference>
<dbReference type="Pfam" id="PF00005">
    <property type="entry name" value="ABC_tran"/>
    <property type="match status" value="2"/>
</dbReference>
<dbReference type="InterPro" id="IPR017871">
    <property type="entry name" value="ABC_transporter-like_CS"/>
</dbReference>
<feature type="non-terminal residue" evidence="7">
    <location>
        <position position="515"/>
    </location>
</feature>
<reference evidence="7 8" key="1">
    <citation type="submission" date="2019-07" db="EMBL/GenBank/DDBJ databases">
        <title>Draft genome for Streptomyces benahoarensis MZ03-48.</title>
        <authorList>
            <person name="Gonzalez-Pimentel J.L."/>
        </authorList>
    </citation>
    <scope>NUCLEOTIDE SEQUENCE [LARGE SCALE GENOMIC DNA]</scope>
    <source>
        <strain evidence="7 8">MZ03-48</strain>
    </source>
</reference>
<keyword evidence="3" id="KW-0547">Nucleotide-binding</keyword>
<keyword evidence="1" id="KW-0813">Transport</keyword>
<evidence type="ECO:0000256" key="2">
    <source>
        <dbReference type="ARBA" id="ARBA00022737"/>
    </source>
</evidence>
<dbReference type="SUPFAM" id="SSF52540">
    <property type="entry name" value="P-loop containing nucleoside triphosphate hydrolases"/>
    <property type="match status" value="2"/>
</dbReference>
<dbReference type="SMART" id="SM00382">
    <property type="entry name" value="AAA"/>
    <property type="match status" value="2"/>
</dbReference>
<dbReference type="InterPro" id="IPR050107">
    <property type="entry name" value="ABC_carbohydrate_import_ATPase"/>
</dbReference>
<gene>
    <name evidence="7" type="ORF">FNZ23_29850</name>
</gene>
<dbReference type="CDD" id="cd03215">
    <property type="entry name" value="ABC_Carb_Monos_II"/>
    <property type="match status" value="1"/>
</dbReference>
<dbReference type="AlphaFoldDB" id="A0A553XMS7"/>
<feature type="domain" description="ABC transporter" evidence="6">
    <location>
        <begin position="1"/>
        <end position="229"/>
    </location>
</feature>
<keyword evidence="2" id="KW-0677">Repeat</keyword>
<name>A0A553XMS7_9ACTN</name>
<evidence type="ECO:0000256" key="3">
    <source>
        <dbReference type="ARBA" id="ARBA00022741"/>
    </source>
</evidence>
<comment type="caution">
    <text evidence="7">The sequence shown here is derived from an EMBL/GenBank/DDBJ whole genome shotgun (WGS) entry which is preliminary data.</text>
</comment>
<dbReference type="PANTHER" id="PTHR43790:SF9">
    <property type="entry name" value="GALACTOFURANOSE TRANSPORTER ATP-BINDING PROTEIN YTFR"/>
    <property type="match status" value="1"/>
</dbReference>
<dbReference type="InterPro" id="IPR003439">
    <property type="entry name" value="ABC_transporter-like_ATP-bd"/>
</dbReference>
<dbReference type="GO" id="GO:0016887">
    <property type="term" value="F:ATP hydrolysis activity"/>
    <property type="evidence" value="ECO:0007669"/>
    <property type="project" value="InterPro"/>
</dbReference>
<dbReference type="PROSITE" id="PS50893">
    <property type="entry name" value="ABC_TRANSPORTER_2"/>
    <property type="match status" value="2"/>
</dbReference>
<dbReference type="InterPro" id="IPR003593">
    <property type="entry name" value="AAA+_ATPase"/>
</dbReference>
<evidence type="ECO:0000313" key="8">
    <source>
        <dbReference type="Proteomes" id="UP000320888"/>
    </source>
</evidence>
<keyword evidence="4 7" id="KW-0067">ATP-binding</keyword>
<evidence type="ECO:0000256" key="5">
    <source>
        <dbReference type="SAM" id="MobiDB-lite"/>
    </source>
</evidence>
<organism evidence="7 8">
    <name type="scientific">Streptomyces benahoarensis</name>
    <dbReference type="NCBI Taxonomy" id="2595054"/>
    <lineage>
        <taxon>Bacteria</taxon>
        <taxon>Bacillati</taxon>
        <taxon>Actinomycetota</taxon>
        <taxon>Actinomycetes</taxon>
        <taxon>Kitasatosporales</taxon>
        <taxon>Streptomycetaceae</taxon>
        <taxon>Streptomyces</taxon>
    </lineage>
</organism>
<protein>
    <submittedName>
        <fullName evidence="7">Sugar ABC transporter ATP-binding protein</fullName>
    </submittedName>
</protein>
<proteinExistence type="predicted"/>
<dbReference type="Proteomes" id="UP000320888">
    <property type="component" value="Unassembled WGS sequence"/>
</dbReference>